<evidence type="ECO:0000313" key="3">
    <source>
        <dbReference type="Proteomes" id="UP000521872"/>
    </source>
</evidence>
<dbReference type="Gene3D" id="2.130.10.10">
    <property type="entry name" value="YVTN repeat-like/Quinoprotein amine dehydrogenase"/>
    <property type="match status" value="1"/>
</dbReference>
<protein>
    <submittedName>
        <fullName evidence="2">Uncharacterized protein</fullName>
    </submittedName>
</protein>
<feature type="region of interest" description="Disordered" evidence="1">
    <location>
        <begin position="250"/>
        <end position="269"/>
    </location>
</feature>
<feature type="region of interest" description="Disordered" evidence="1">
    <location>
        <begin position="301"/>
        <end position="341"/>
    </location>
</feature>
<gene>
    <name evidence="2" type="ORF">D9613_005483</name>
</gene>
<dbReference type="EMBL" id="JAACJL010000016">
    <property type="protein sequence ID" value="KAF4619681.1"/>
    <property type="molecule type" value="Genomic_DNA"/>
</dbReference>
<proteinExistence type="predicted"/>
<organism evidence="2 3">
    <name type="scientific">Agrocybe pediades</name>
    <dbReference type="NCBI Taxonomy" id="84607"/>
    <lineage>
        <taxon>Eukaryota</taxon>
        <taxon>Fungi</taxon>
        <taxon>Dikarya</taxon>
        <taxon>Basidiomycota</taxon>
        <taxon>Agaricomycotina</taxon>
        <taxon>Agaricomycetes</taxon>
        <taxon>Agaricomycetidae</taxon>
        <taxon>Agaricales</taxon>
        <taxon>Agaricineae</taxon>
        <taxon>Strophariaceae</taxon>
        <taxon>Agrocybe</taxon>
    </lineage>
</organism>
<feature type="region of interest" description="Disordered" evidence="1">
    <location>
        <begin position="1"/>
        <end position="29"/>
    </location>
</feature>
<sequence length="697" mass="77459">MNLNFSGGNDTSSSIPTTENAPTNSQCRANLAPRAYSLDLRDIGDSKKAQKTTWRSSPFPSTTLPVGSGSTSTSTRFSPSSRSTSQTANNVVSHPAVLPPRYRRPRKQWVVDSKNIQVKGRAVLLFDLPDVSSKLEARVHGLLSDLGFSNQTSVVGCGDHTISVEFSHSHIASAAYAILLVRGQTLWHNLDGDTDDNAVEMLVDDQEPQLAETVQRNEKVPFAVGTEVPSSVEEDEDLYRNLAKDIYDDDTEYSSASEMSSSPSTKIKPLQPAVPDHLSELLSPNRDFDVHLSKTFDLPPYIGTLPNSPPKNDIERVKPRTTASRTHKAPSTRKSPETESHVIHVPIPKSPYNRARRIVLPNDPNRPFVTVSMRSDIQFYQRQKPHHRLTKYSYPNYSGYRHTVDAIPLGEAVVIACDRGPCQVSLLRFNSEDHSPCLMDLQLKPHKVSLDAQNSNTTGAITCLAAKSLTNGHLKFFTGGYDRSLYIWNAKTLDSITTERLTTITTIPEALAFRHGTLLIGTSRKLLQLDLEHLTSTPIVTQLSNSVHQIHVDKQAPNIALLEVNSLDFQVQMFDERIKHSFDRTADCYFGARQTSSPAQANRGDVKSFMFVKGYQDGVVRMWDFRNVKVYIVQVMTKLYHSILTIIVSSCADFQQPVLKHQFEDMGPIVHAVFAGGGIVCYQDNSLSFIDLAEKAP</sequence>
<evidence type="ECO:0000256" key="1">
    <source>
        <dbReference type="SAM" id="MobiDB-lite"/>
    </source>
</evidence>
<dbReference type="InterPro" id="IPR015943">
    <property type="entry name" value="WD40/YVTN_repeat-like_dom_sf"/>
</dbReference>
<feature type="region of interest" description="Disordered" evidence="1">
    <location>
        <begin position="47"/>
        <end position="93"/>
    </location>
</feature>
<comment type="caution">
    <text evidence="2">The sequence shown here is derived from an EMBL/GenBank/DDBJ whole genome shotgun (WGS) entry which is preliminary data.</text>
</comment>
<feature type="compositionally biased region" description="Polar residues" evidence="1">
    <location>
        <begin position="51"/>
        <end position="60"/>
    </location>
</feature>
<name>A0A8H4QYT8_9AGAR</name>
<dbReference type="SUPFAM" id="SSF50978">
    <property type="entry name" value="WD40 repeat-like"/>
    <property type="match status" value="1"/>
</dbReference>
<feature type="compositionally biased region" description="Low complexity" evidence="1">
    <location>
        <begin position="254"/>
        <end position="264"/>
    </location>
</feature>
<dbReference type="AlphaFoldDB" id="A0A8H4QYT8"/>
<feature type="compositionally biased region" description="Polar residues" evidence="1">
    <location>
        <begin position="1"/>
        <end position="28"/>
    </location>
</feature>
<feature type="compositionally biased region" description="Low complexity" evidence="1">
    <location>
        <begin position="61"/>
        <end position="87"/>
    </location>
</feature>
<dbReference type="InterPro" id="IPR036322">
    <property type="entry name" value="WD40_repeat_dom_sf"/>
</dbReference>
<reference evidence="2 3" key="1">
    <citation type="submission" date="2019-12" db="EMBL/GenBank/DDBJ databases">
        <authorList>
            <person name="Floudas D."/>
            <person name="Bentzer J."/>
            <person name="Ahren D."/>
            <person name="Johansson T."/>
            <person name="Persson P."/>
            <person name="Tunlid A."/>
        </authorList>
    </citation>
    <scope>NUCLEOTIDE SEQUENCE [LARGE SCALE GENOMIC DNA]</scope>
    <source>
        <strain evidence="2 3">CBS 102.39</strain>
    </source>
</reference>
<keyword evidence="3" id="KW-1185">Reference proteome</keyword>
<evidence type="ECO:0000313" key="2">
    <source>
        <dbReference type="EMBL" id="KAF4619681.1"/>
    </source>
</evidence>
<accession>A0A8H4QYT8</accession>
<dbReference type="Proteomes" id="UP000521872">
    <property type="component" value="Unassembled WGS sequence"/>
</dbReference>